<dbReference type="GeneID" id="39575146"/>
<reference evidence="1 2" key="1">
    <citation type="journal article" date="2018" name="Mol. Ecol.">
        <title>The obligate alkalophilic soda-lake fungus Sodiomyces alkalinus has shifted to a protein diet.</title>
        <authorList>
            <person name="Grum-Grzhimaylo A.A."/>
            <person name="Falkoski D.L."/>
            <person name="van den Heuvel J."/>
            <person name="Valero-Jimenez C.A."/>
            <person name="Min B."/>
            <person name="Choi I.G."/>
            <person name="Lipzen A."/>
            <person name="Daum C.G."/>
            <person name="Aanen D.K."/>
            <person name="Tsang A."/>
            <person name="Henrissat B."/>
            <person name="Bilanenko E.N."/>
            <person name="de Vries R.P."/>
            <person name="van Kan J.A.L."/>
            <person name="Grigoriev I.V."/>
            <person name="Debets A.J.M."/>
        </authorList>
    </citation>
    <scope>NUCLEOTIDE SEQUENCE [LARGE SCALE GENOMIC DNA]</scope>
    <source>
        <strain evidence="1 2">F11</strain>
    </source>
</reference>
<protein>
    <submittedName>
        <fullName evidence="1">Uncharacterized protein</fullName>
    </submittedName>
</protein>
<organism evidence="1 2">
    <name type="scientific">Sodiomyces alkalinus (strain CBS 110278 / VKM F-3762 / F11)</name>
    <name type="common">Alkaliphilic filamentous fungus</name>
    <dbReference type="NCBI Taxonomy" id="1314773"/>
    <lineage>
        <taxon>Eukaryota</taxon>
        <taxon>Fungi</taxon>
        <taxon>Dikarya</taxon>
        <taxon>Ascomycota</taxon>
        <taxon>Pezizomycotina</taxon>
        <taxon>Sordariomycetes</taxon>
        <taxon>Hypocreomycetidae</taxon>
        <taxon>Glomerellales</taxon>
        <taxon>Plectosphaerellaceae</taxon>
        <taxon>Sodiomyces</taxon>
    </lineage>
</organism>
<dbReference type="RefSeq" id="XP_028469488.1">
    <property type="nucleotide sequence ID" value="XM_028606668.1"/>
</dbReference>
<evidence type="ECO:0000313" key="1">
    <source>
        <dbReference type="EMBL" id="ROT41682.1"/>
    </source>
</evidence>
<proteinExistence type="predicted"/>
<gene>
    <name evidence="1" type="ORF">SODALDRAFT_126003</name>
</gene>
<dbReference type="EMBL" id="ML119052">
    <property type="protein sequence ID" value="ROT41682.1"/>
    <property type="molecule type" value="Genomic_DNA"/>
</dbReference>
<accession>A0A3N2Q4J9</accession>
<keyword evidence="2" id="KW-1185">Reference proteome</keyword>
<name>A0A3N2Q4J9_SODAK</name>
<dbReference type="Proteomes" id="UP000272025">
    <property type="component" value="Unassembled WGS sequence"/>
</dbReference>
<dbReference type="AlphaFoldDB" id="A0A3N2Q4J9"/>
<evidence type="ECO:0000313" key="2">
    <source>
        <dbReference type="Proteomes" id="UP000272025"/>
    </source>
</evidence>
<sequence length="97" mass="11471">MNALQTRFNSSPFLVRKLSKSTWRIYLCFVVWFLVGDRGNRWTGDRSFDNSNTSELHPYPPPSLLHCSHQHRHRSQHIKALSIFMEVVRLVPKHLSR</sequence>